<keyword evidence="2" id="KW-1185">Reference proteome</keyword>
<dbReference type="EMBL" id="JAUTBA010000001">
    <property type="protein sequence ID" value="MDQ1150468.1"/>
    <property type="molecule type" value="Genomic_DNA"/>
</dbReference>
<sequence>MKKKSIINISLSWGSWSFIIFFLVSISMTFSTHAFSQKLTFTFDASGNQTKRLWICINCPTVSVLNSDSIAFGDRLKPDIIEIGNGYSLYHNRKEKVIKIYSADLIKNAFPILSLVNFGDKNKVAIESYKKEDSVEFSTDQLMAGTYLLRISVGDDKWVELIIEKVKEA</sequence>
<evidence type="ECO:0000313" key="2">
    <source>
        <dbReference type="Proteomes" id="UP001244640"/>
    </source>
</evidence>
<reference evidence="1 2" key="1">
    <citation type="submission" date="2023-07" db="EMBL/GenBank/DDBJ databases">
        <title>Functional and genomic diversity of the sorghum phyllosphere microbiome.</title>
        <authorList>
            <person name="Shade A."/>
        </authorList>
    </citation>
    <scope>NUCLEOTIDE SEQUENCE [LARGE SCALE GENOMIC DNA]</scope>
    <source>
        <strain evidence="1 2">SORGH_AS_0892</strain>
    </source>
</reference>
<dbReference type="RefSeq" id="WP_307186105.1">
    <property type="nucleotide sequence ID" value="NZ_JAUTBA010000001.1"/>
</dbReference>
<protein>
    <recommendedName>
        <fullName evidence="3">Por secretion system C-terminal sorting domain-containing protein</fullName>
    </recommendedName>
</protein>
<evidence type="ECO:0000313" key="1">
    <source>
        <dbReference type="EMBL" id="MDQ1150468.1"/>
    </source>
</evidence>
<accession>A0ABU0U6A6</accession>
<proteinExistence type="predicted"/>
<name>A0ABU0U6A6_9SPHI</name>
<dbReference type="Proteomes" id="UP001244640">
    <property type="component" value="Unassembled WGS sequence"/>
</dbReference>
<gene>
    <name evidence="1" type="ORF">QE382_002452</name>
</gene>
<evidence type="ECO:0008006" key="3">
    <source>
        <dbReference type="Google" id="ProtNLM"/>
    </source>
</evidence>
<organism evidence="1 2">
    <name type="scientific">Sphingobacterium zeae</name>
    <dbReference type="NCBI Taxonomy" id="1776859"/>
    <lineage>
        <taxon>Bacteria</taxon>
        <taxon>Pseudomonadati</taxon>
        <taxon>Bacteroidota</taxon>
        <taxon>Sphingobacteriia</taxon>
        <taxon>Sphingobacteriales</taxon>
        <taxon>Sphingobacteriaceae</taxon>
        <taxon>Sphingobacterium</taxon>
    </lineage>
</organism>
<comment type="caution">
    <text evidence="1">The sequence shown here is derived from an EMBL/GenBank/DDBJ whole genome shotgun (WGS) entry which is preliminary data.</text>
</comment>